<proteinExistence type="predicted"/>
<accession>A0AAE7WA57</accession>
<evidence type="ECO:0000313" key="3">
    <source>
        <dbReference type="Proteomes" id="UP000827626"/>
    </source>
</evidence>
<evidence type="ECO:0000313" key="2">
    <source>
        <dbReference type="EMBL" id="QYA57442.1"/>
    </source>
</evidence>
<name>A0AAE7WA57_9CAUD</name>
<gene>
    <name evidence="2" type="ORF">SARAHDANIELLE_14</name>
</gene>
<keyword evidence="1" id="KW-1133">Transmembrane helix</keyword>
<protein>
    <submittedName>
        <fullName evidence="2">Uncharacterized protein</fullName>
    </submittedName>
</protein>
<dbReference type="EMBL" id="MW749010">
    <property type="protein sequence ID" value="QYA57442.1"/>
    <property type="molecule type" value="Genomic_DNA"/>
</dbReference>
<keyword evidence="1" id="KW-0812">Transmembrane</keyword>
<dbReference type="Proteomes" id="UP000827626">
    <property type="component" value="Segment"/>
</dbReference>
<feature type="transmembrane region" description="Helical" evidence="1">
    <location>
        <begin position="7"/>
        <end position="25"/>
    </location>
</feature>
<sequence>MLIMIEILLELLVAIGAFAVAYLITKAVQHQASNPEEEDVEG</sequence>
<keyword evidence="3" id="KW-1185">Reference proteome</keyword>
<keyword evidence="1" id="KW-0472">Membrane</keyword>
<evidence type="ECO:0000256" key="1">
    <source>
        <dbReference type="SAM" id="Phobius"/>
    </source>
</evidence>
<reference evidence="2" key="1">
    <citation type="submission" date="2021-03" db="EMBL/GenBank/DDBJ databases">
        <authorList>
            <person name="Thompson D.W."/>
            <person name="Brown H.M.F."/>
            <person name="Thompson S.D."/>
            <person name="Grose J.H."/>
        </authorList>
    </citation>
    <scope>NUCLEOTIDE SEQUENCE</scope>
</reference>
<organism evidence="2 3">
    <name type="scientific">Hafnia phage vB_HpaM_SarahDanielle</name>
    <dbReference type="NCBI Taxonomy" id="2836113"/>
    <lineage>
        <taxon>Viruses</taxon>
        <taxon>Duplodnaviria</taxon>
        <taxon>Heunggongvirae</taxon>
        <taxon>Uroviricota</taxon>
        <taxon>Caudoviricetes</taxon>
        <taxon>Andersonviridae</taxon>
        <taxon>Andersonviridae incertae sedis</taxon>
        <taxon>Daniellevirus</taxon>
        <taxon>Daniellevirus danielle</taxon>
    </lineage>
</organism>